<protein>
    <submittedName>
        <fullName evidence="1">Uncharacterized protein</fullName>
    </submittedName>
</protein>
<evidence type="ECO:0000313" key="2">
    <source>
        <dbReference type="Proteomes" id="UP000326340"/>
    </source>
</evidence>
<reference evidence="1 2" key="1">
    <citation type="journal article" date="2019" name="Sci. Rep.">
        <title>Colletotrichum shisoi sp. nov., an anthracnose pathogen of Perilla frutescens in Japan: molecular phylogenetic, morphological and genomic evidence.</title>
        <authorList>
            <person name="Gan P."/>
            <person name="Tsushima A."/>
            <person name="Hiroyama R."/>
            <person name="Narusaka M."/>
            <person name="Takano Y."/>
            <person name="Narusaka Y."/>
            <person name="Kawaradani M."/>
            <person name="Damm U."/>
            <person name="Shirasu K."/>
        </authorList>
    </citation>
    <scope>NUCLEOTIDE SEQUENCE [LARGE SCALE GENOMIC DNA]</scope>
    <source>
        <strain evidence="1 2">PG-2018a</strain>
    </source>
</reference>
<sequence length="101" mass="11470">AKENLVRNSKPIFAGHWPRSTLKKHVRRILATSWTSEVILHIWRVGFASTIGDRARIAHGAPPQPRVQDIIYEVPRNETVHTDRSAGMTLRQGARLVKSKK</sequence>
<evidence type="ECO:0000313" key="1">
    <source>
        <dbReference type="EMBL" id="TQN65312.1"/>
    </source>
</evidence>
<dbReference type="EMBL" id="PUHP01001697">
    <property type="protein sequence ID" value="TQN65312.1"/>
    <property type="molecule type" value="Genomic_DNA"/>
</dbReference>
<comment type="caution">
    <text evidence="1">The sequence shown here is derived from an EMBL/GenBank/DDBJ whole genome shotgun (WGS) entry which is preliminary data.</text>
</comment>
<name>A0A5Q4BEG0_9PEZI</name>
<proteinExistence type="predicted"/>
<organism evidence="1 2">
    <name type="scientific">Colletotrichum shisoi</name>
    <dbReference type="NCBI Taxonomy" id="2078593"/>
    <lineage>
        <taxon>Eukaryota</taxon>
        <taxon>Fungi</taxon>
        <taxon>Dikarya</taxon>
        <taxon>Ascomycota</taxon>
        <taxon>Pezizomycotina</taxon>
        <taxon>Sordariomycetes</taxon>
        <taxon>Hypocreomycetidae</taxon>
        <taxon>Glomerellales</taxon>
        <taxon>Glomerellaceae</taxon>
        <taxon>Colletotrichum</taxon>
        <taxon>Colletotrichum destructivum species complex</taxon>
    </lineage>
</organism>
<feature type="non-terminal residue" evidence="1">
    <location>
        <position position="1"/>
    </location>
</feature>
<dbReference type="AlphaFoldDB" id="A0A5Q4BEG0"/>
<dbReference type="Proteomes" id="UP000326340">
    <property type="component" value="Unassembled WGS sequence"/>
</dbReference>
<keyword evidence="2" id="KW-1185">Reference proteome</keyword>
<accession>A0A5Q4BEG0</accession>
<gene>
    <name evidence="1" type="ORF">CSHISOI_10028</name>
</gene>